<sequence length="549" mass="58500">MTTLPCVDDCVLVNASLYTADAPALRQTALVLREGRIAYVGDDATARAGSRPGSRVIDLGGRTVTPGFIDSHVHPIDGFLLSGDCDLAGVDTPEAIFAGLRAAAANSVDGAKGAASGWLLAGNANLQLFGAYPTREMLDAVVPHRPLLVIGHDVHSGWLNTLGMKVAGITAATPDPAGGKYERDGLTGEATGIVHEAALYKLFSLLPQLASDNVPQALAKAQALAHGFGITGWFDALVGERLLHGYVMAREEGALAVQASLGLLASPHAPLGPQIERFRRWRASYDGGNLRLHTVKIFIDGVLESRTAALLEPYADAGGLGMHHWEPGQLNEVAELADRAGFDLHFHTLGDRAVRMALDAIEHVVRANGARDRRPQLAHVQLIHPDDVIRFRRLGAIANIQAAWGGAPPYLLDLYRQMLGDARMARNYVFRSLRNAGALLSGGSDWSVSTMNPLVAIQTAMTRMPPGQPGCAAWLPHESVELPTMLEAYTRNAAWGLRFDARAGVLAAGRDASLAILDRDLFATPVAEIASARVQTTLFCGRVVHGALE</sequence>
<name>A0A4U1I3Y0_9BURK</name>
<dbReference type="OrthoDB" id="9031471at2"/>
<dbReference type="Pfam" id="PF07969">
    <property type="entry name" value="Amidohydro_3"/>
    <property type="match status" value="1"/>
</dbReference>
<dbReference type="InterPro" id="IPR032466">
    <property type="entry name" value="Metal_Hydrolase"/>
</dbReference>
<dbReference type="Gene3D" id="3.20.20.140">
    <property type="entry name" value="Metal-dependent hydrolases"/>
    <property type="match status" value="1"/>
</dbReference>
<dbReference type="Gene3D" id="2.30.40.10">
    <property type="entry name" value="Urease, subunit C, domain 1"/>
    <property type="match status" value="1"/>
</dbReference>
<reference evidence="2 3" key="1">
    <citation type="submission" date="2019-04" db="EMBL/GenBank/DDBJ databases">
        <title>Trinickia sp. 7GSK02, isolated from subtropical forest soil.</title>
        <authorList>
            <person name="Gao Z.-H."/>
            <person name="Qiu L.-H."/>
        </authorList>
    </citation>
    <scope>NUCLEOTIDE SEQUENCE [LARGE SCALE GENOMIC DNA]</scope>
    <source>
        <strain evidence="2 3">7GSK02</strain>
    </source>
</reference>
<protein>
    <submittedName>
        <fullName evidence="2">Amidohydrolase</fullName>
    </submittedName>
</protein>
<dbReference type="InterPro" id="IPR011059">
    <property type="entry name" value="Metal-dep_hydrolase_composite"/>
</dbReference>
<dbReference type="Proteomes" id="UP000305539">
    <property type="component" value="Unassembled WGS sequence"/>
</dbReference>
<dbReference type="RefSeq" id="WP_136896199.1">
    <property type="nucleotide sequence ID" value="NZ_SWJE01000008.1"/>
</dbReference>
<dbReference type="EMBL" id="SWJE01000008">
    <property type="protein sequence ID" value="TKC87935.1"/>
    <property type="molecule type" value="Genomic_DNA"/>
</dbReference>
<evidence type="ECO:0000313" key="3">
    <source>
        <dbReference type="Proteomes" id="UP000305539"/>
    </source>
</evidence>
<comment type="caution">
    <text evidence="2">The sequence shown here is derived from an EMBL/GenBank/DDBJ whole genome shotgun (WGS) entry which is preliminary data.</text>
</comment>
<dbReference type="InterPro" id="IPR033932">
    <property type="entry name" value="YtcJ-like"/>
</dbReference>
<dbReference type="PANTHER" id="PTHR22642:SF2">
    <property type="entry name" value="PROTEIN LONG AFTER FAR-RED 3"/>
    <property type="match status" value="1"/>
</dbReference>
<keyword evidence="3" id="KW-1185">Reference proteome</keyword>
<accession>A0A4U1I3Y0</accession>
<dbReference type="CDD" id="cd01300">
    <property type="entry name" value="YtcJ_like"/>
    <property type="match status" value="1"/>
</dbReference>
<keyword evidence="2" id="KW-0378">Hydrolase</keyword>
<dbReference type="AlphaFoldDB" id="A0A4U1I3Y0"/>
<gene>
    <name evidence="2" type="ORF">FAZ69_16890</name>
</gene>
<evidence type="ECO:0000313" key="2">
    <source>
        <dbReference type="EMBL" id="TKC87935.1"/>
    </source>
</evidence>
<evidence type="ECO:0000259" key="1">
    <source>
        <dbReference type="Pfam" id="PF07969"/>
    </source>
</evidence>
<dbReference type="Gene3D" id="3.10.310.70">
    <property type="match status" value="1"/>
</dbReference>
<dbReference type="SUPFAM" id="SSF51556">
    <property type="entry name" value="Metallo-dependent hydrolases"/>
    <property type="match status" value="1"/>
</dbReference>
<dbReference type="PANTHER" id="PTHR22642">
    <property type="entry name" value="IMIDAZOLONEPROPIONASE"/>
    <property type="match status" value="1"/>
</dbReference>
<dbReference type="GO" id="GO:0016810">
    <property type="term" value="F:hydrolase activity, acting on carbon-nitrogen (but not peptide) bonds"/>
    <property type="evidence" value="ECO:0007669"/>
    <property type="project" value="InterPro"/>
</dbReference>
<proteinExistence type="predicted"/>
<dbReference type="SUPFAM" id="SSF51338">
    <property type="entry name" value="Composite domain of metallo-dependent hydrolases"/>
    <property type="match status" value="1"/>
</dbReference>
<dbReference type="InterPro" id="IPR013108">
    <property type="entry name" value="Amidohydro_3"/>
</dbReference>
<organism evidence="2 3">
    <name type="scientific">Trinickia terrae</name>
    <dbReference type="NCBI Taxonomy" id="2571161"/>
    <lineage>
        <taxon>Bacteria</taxon>
        <taxon>Pseudomonadati</taxon>
        <taxon>Pseudomonadota</taxon>
        <taxon>Betaproteobacteria</taxon>
        <taxon>Burkholderiales</taxon>
        <taxon>Burkholderiaceae</taxon>
        <taxon>Trinickia</taxon>
    </lineage>
</organism>
<feature type="domain" description="Amidohydrolase 3" evidence="1">
    <location>
        <begin position="55"/>
        <end position="545"/>
    </location>
</feature>